<dbReference type="EMBL" id="AAGFCB010000046">
    <property type="protein sequence ID" value="EBN2157262.1"/>
    <property type="molecule type" value="Genomic_DNA"/>
</dbReference>
<sequence length="93" mass="10971">MNYDELTKITAERIADYMAEAIKTDSKGVSEMFHNAAWGVRTLWFELASQIDIDTHKKDRYASYDLKVKIEKQKNEFIRMTDRERVPLLKSPE</sequence>
<evidence type="ECO:0008006" key="9">
    <source>
        <dbReference type="Google" id="ProtNLM"/>
    </source>
</evidence>
<evidence type="ECO:0000313" key="5">
    <source>
        <dbReference type="EMBL" id="EBO3624895.1"/>
    </source>
</evidence>
<organism evidence="6">
    <name type="scientific">Salmonella enterica</name>
    <name type="common">Salmonella choleraesuis</name>
    <dbReference type="NCBI Taxonomy" id="28901"/>
    <lineage>
        <taxon>Bacteria</taxon>
        <taxon>Pseudomonadati</taxon>
        <taxon>Pseudomonadota</taxon>
        <taxon>Gammaproteobacteria</taxon>
        <taxon>Enterobacterales</taxon>
        <taxon>Enterobacteriaceae</taxon>
        <taxon>Salmonella</taxon>
    </lineage>
</organism>
<dbReference type="AlphaFoldDB" id="A0A5T5PTS1"/>
<comment type="caution">
    <text evidence="6">The sequence shown here is derived from an EMBL/GenBank/DDBJ whole genome shotgun (WGS) entry which is preliminary data.</text>
</comment>
<name>A0A5T5PTS1_SALER</name>
<evidence type="ECO:0000313" key="4">
    <source>
        <dbReference type="EMBL" id="EBN2829558.1"/>
    </source>
</evidence>
<evidence type="ECO:0000313" key="2">
    <source>
        <dbReference type="EMBL" id="EBL9210956.1"/>
    </source>
</evidence>
<evidence type="ECO:0000313" key="8">
    <source>
        <dbReference type="EMBL" id="EBT6292439.1"/>
    </source>
</evidence>
<evidence type="ECO:0000313" key="3">
    <source>
        <dbReference type="EMBL" id="EBN2157262.1"/>
    </source>
</evidence>
<reference evidence="6" key="1">
    <citation type="submission" date="2018-09" db="EMBL/GenBank/DDBJ databases">
        <authorList>
            <consortium name="PulseNet: The National Subtyping Network for Foodborne Disease Surveillance"/>
            <person name="Tarr C.L."/>
            <person name="Trees E."/>
            <person name="Katz L.S."/>
            <person name="Carleton-Romer H.A."/>
            <person name="Stroika S."/>
            <person name="Kucerova Z."/>
            <person name="Roache K.F."/>
            <person name="Sabol A.L."/>
            <person name="Besser J."/>
            <person name="Gerner-Smidt P."/>
        </authorList>
    </citation>
    <scope>NUCLEOTIDE SEQUENCE</scope>
    <source>
        <strain evidence="5">PNUSAS009482</strain>
        <strain evidence="7">PNUSAS015592</strain>
        <strain evidence="8">PNUSAS023047</strain>
        <strain evidence="3">PNUSAS041911</strain>
        <strain evidence="2">PNUSAS042495</strain>
        <strain evidence="4">PNUSAS042910</strain>
        <strain evidence="6">PNUSAS051318</strain>
        <strain evidence="1">PNUSAS064512</strain>
    </source>
</reference>
<accession>A0A5T5PTS1</accession>
<dbReference type="EMBL" id="AACVIE010000027">
    <property type="protein sequence ID" value="EAM5645022.1"/>
    <property type="molecule type" value="Genomic_DNA"/>
</dbReference>
<gene>
    <name evidence="5" type="ORF">B6N72_25535</name>
    <name evidence="7" type="ORF">CEJ09_21595</name>
    <name evidence="8" type="ORF">CNP70_23625</name>
    <name evidence="6" type="ORF">D3S21_24270</name>
    <name evidence="3" type="ORF">DMS94_23755</name>
    <name evidence="4" type="ORF">DOF78_23850</name>
    <name evidence="2" type="ORF">DOF85_24085</name>
    <name evidence="1" type="ORF">EOF35_24125</name>
</gene>
<evidence type="ECO:0000313" key="6">
    <source>
        <dbReference type="EMBL" id="EBO8105903.1"/>
    </source>
</evidence>
<dbReference type="EMBL" id="AAGAQC010000027">
    <property type="protein sequence ID" value="EBL9210956.1"/>
    <property type="molecule type" value="Genomic_DNA"/>
</dbReference>
<dbReference type="EMBL" id="AAGIGS010000035">
    <property type="protein sequence ID" value="EBO3624895.1"/>
    <property type="molecule type" value="Genomic_DNA"/>
</dbReference>
<protein>
    <recommendedName>
        <fullName evidence="9">Stability (Stb) locus of IncFII plasmid NR1</fullName>
    </recommendedName>
</protein>
<proteinExistence type="predicted"/>
<dbReference type="EMBL" id="AAGWQQ010000074">
    <property type="protein sequence ID" value="EBS7984392.1"/>
    <property type="molecule type" value="Genomic_DNA"/>
</dbReference>
<evidence type="ECO:0000313" key="7">
    <source>
        <dbReference type="EMBL" id="EBS7984392.1"/>
    </source>
</evidence>
<dbReference type="EMBL" id="AAGFHZ010000044">
    <property type="protein sequence ID" value="EBN2829558.1"/>
    <property type="molecule type" value="Genomic_DNA"/>
</dbReference>
<dbReference type="EMBL" id="AAGZJS010000042">
    <property type="protein sequence ID" value="EBT6292439.1"/>
    <property type="molecule type" value="Genomic_DNA"/>
</dbReference>
<dbReference type="EMBL" id="AAGJRW010000034">
    <property type="protein sequence ID" value="EBO8105903.1"/>
    <property type="molecule type" value="Genomic_DNA"/>
</dbReference>
<dbReference type="RefSeq" id="WP_023213105.1">
    <property type="nucleotide sequence ID" value="NZ_MYMO01000023.1"/>
</dbReference>
<evidence type="ECO:0000313" key="1">
    <source>
        <dbReference type="EMBL" id="EAM5645022.1"/>
    </source>
</evidence>